<accession>A0ABM9LCS8</accession>
<dbReference type="Proteomes" id="UP001190336">
    <property type="component" value="Chromosome"/>
</dbReference>
<dbReference type="RefSeq" id="WP_308476487.1">
    <property type="nucleotide sequence ID" value="NZ_OY726394.1"/>
</dbReference>
<keyword evidence="2" id="KW-1185">Reference proteome</keyword>
<gene>
    <name evidence="1" type="ORF">MU0083_001510</name>
</gene>
<evidence type="ECO:0000313" key="1">
    <source>
        <dbReference type="EMBL" id="CAJ1496792.1"/>
    </source>
</evidence>
<name>A0ABM9LCS8_9MYCO</name>
<organism evidence="1 2">
    <name type="scientific">[Mycobacterium] kokjensenii</name>
    <dbReference type="NCBI Taxonomy" id="3064287"/>
    <lineage>
        <taxon>Bacteria</taxon>
        <taxon>Bacillati</taxon>
        <taxon>Actinomycetota</taxon>
        <taxon>Actinomycetes</taxon>
        <taxon>Mycobacteriales</taxon>
        <taxon>Mycobacteriaceae</taxon>
        <taxon>Mycolicibacter</taxon>
    </lineage>
</organism>
<proteinExistence type="predicted"/>
<sequence>MSNRVYRFGSRAVLVGGAAAMTLTLGIGGVHDTAADRAIDISLAGSSDLLEAAVTDFLEAKDVYTGIDTSELSDSVLGAVRSMERMPGIVDRMVDLMGDRLEPAEAAILGHSGSLADLIDQLFFAPLNQQWADAGESMLDATQAFDAALADGSMPDVIGASFDVLGVIWLEAMPALFASVPIVWVGSLFDPVDMAAFAGPDYFDFLF</sequence>
<evidence type="ECO:0008006" key="3">
    <source>
        <dbReference type="Google" id="ProtNLM"/>
    </source>
</evidence>
<reference evidence="1 2" key="1">
    <citation type="submission" date="2023-08" db="EMBL/GenBank/DDBJ databases">
        <authorList>
            <person name="Folkvardsen B D."/>
            <person name="Norman A."/>
        </authorList>
    </citation>
    <scope>NUCLEOTIDE SEQUENCE [LARGE SCALE GENOMIC DNA]</scope>
    <source>
        <strain evidence="1 2">Mu0083</strain>
    </source>
</reference>
<protein>
    <recommendedName>
        <fullName evidence="3">PE family protein</fullName>
    </recommendedName>
</protein>
<evidence type="ECO:0000313" key="2">
    <source>
        <dbReference type="Proteomes" id="UP001190336"/>
    </source>
</evidence>
<dbReference type="EMBL" id="OY726394">
    <property type="protein sequence ID" value="CAJ1496792.1"/>
    <property type="molecule type" value="Genomic_DNA"/>
</dbReference>